<accession>A0AAU9B807</accession>
<dbReference type="Proteomes" id="UP000595858">
    <property type="component" value="Chromosome"/>
</dbReference>
<dbReference type="PANTHER" id="PTHR35862:SF3">
    <property type="entry name" value="FELS-2 PROPHAGE PROTEIN"/>
    <property type="match status" value="1"/>
</dbReference>
<dbReference type="InterPro" id="IPR052726">
    <property type="entry name" value="Phage_Baseplate_Hub"/>
</dbReference>
<name>A0AAU9B807_9ENTR</name>
<dbReference type="RefSeq" id="WP_202324332.1">
    <property type="nucleotide sequence ID" value="NZ_AP023447.1"/>
</dbReference>
<dbReference type="AlphaFoldDB" id="A0AAU9B807"/>
<proteinExistence type="predicted"/>
<evidence type="ECO:0000256" key="1">
    <source>
        <dbReference type="SAM" id="MobiDB-lite"/>
    </source>
</evidence>
<dbReference type="PANTHER" id="PTHR35862">
    <property type="entry name" value="FELS-2 PROPHAGE PROTEIN"/>
    <property type="match status" value="1"/>
</dbReference>
<reference evidence="2" key="1">
    <citation type="journal article" date="2020" name="J Glob Antimicrob Resist">
        <title>Genomic characterization of clinical Enterobacter roggenkampii co-harboring blaIMP-1- and blaGES-5-encoding IncP6 and mcr-9-encoding IncHI2 plasmids isolated in Japan.</title>
        <authorList>
            <person name="Umeda K."/>
            <person name="Nakamura H."/>
            <person name="Fukuda A."/>
            <person name="Matsumoto Y."/>
            <person name="Motooka D."/>
            <person name="Nakamura S."/>
            <person name="Yasui Y."/>
            <person name="Yoshida H."/>
            <person name="Kawahara R."/>
        </authorList>
    </citation>
    <scope>NUCLEOTIDE SEQUENCE</scope>
    <source>
        <strain evidence="2">OIPH-N260</strain>
    </source>
</reference>
<feature type="region of interest" description="Disordered" evidence="1">
    <location>
        <begin position="327"/>
        <end position="350"/>
    </location>
</feature>
<dbReference type="SUPFAM" id="SSF69279">
    <property type="entry name" value="Phage tail proteins"/>
    <property type="match status" value="1"/>
</dbReference>
<dbReference type="EMBL" id="AP023447">
    <property type="protein sequence ID" value="BCL40997.1"/>
    <property type="molecule type" value="Genomic_DNA"/>
</dbReference>
<evidence type="ECO:0000313" key="2">
    <source>
        <dbReference type="EMBL" id="BCL40997.1"/>
    </source>
</evidence>
<protein>
    <submittedName>
        <fullName evidence="2">Phage late control protein</fullName>
    </submittedName>
</protein>
<feature type="compositionally biased region" description="Basic residues" evidence="1">
    <location>
        <begin position="328"/>
        <end position="339"/>
    </location>
</feature>
<sequence length="350" mass="37568">MRAIFQVIANAQDITDLLKDRLLSLELTDRAGLQSDECEIRLDDRDDRIAFPKKGAVLRISLGWEGQGLSFMGAYTVDEIELSGPPRTLVIRGKPADMAGAAKNSRQHAWEQVPLSQIVKEVAARNGWQAVCSIDTNIPRTDQTGESDLNFLTRLARQYNATATLKERKLLVLPRADGKTASGKSLPVIQLEPTAISSYRLTFPDRGSVAAVKAKAHDSKTGKKIDIVIPNPDAPTGSSAAVHTDRHIYPSPSAAKAAARAKLAGMNRQTASGSLTLRGRADLAAEKSVELKGLKQEADGTYLIESVTHHLAGQSWTTTVELSAGKSGKAKAGHNKQAARKTALVIPTAP</sequence>
<gene>
    <name evidence="2" type="ORF">OIPHN260_04990</name>
</gene>
<dbReference type="Pfam" id="PF05954">
    <property type="entry name" value="Phage_GPD"/>
    <property type="match status" value="1"/>
</dbReference>
<organism evidence="2 3">
    <name type="scientific">Enterobacter roggenkampii</name>
    <dbReference type="NCBI Taxonomy" id="1812935"/>
    <lineage>
        <taxon>Bacteria</taxon>
        <taxon>Pseudomonadati</taxon>
        <taxon>Pseudomonadota</taxon>
        <taxon>Gammaproteobacteria</taxon>
        <taxon>Enterobacterales</taxon>
        <taxon>Enterobacteriaceae</taxon>
        <taxon>Enterobacter</taxon>
        <taxon>Enterobacter cloacae complex</taxon>
    </lineage>
</organism>
<evidence type="ECO:0000313" key="3">
    <source>
        <dbReference type="Proteomes" id="UP000595858"/>
    </source>
</evidence>